<gene>
    <name evidence="1" type="ORF">RSOL_419900</name>
</gene>
<evidence type="ECO:0000313" key="1">
    <source>
        <dbReference type="EMBL" id="EUC62407.1"/>
    </source>
</evidence>
<dbReference type="Proteomes" id="UP000030108">
    <property type="component" value="Unassembled WGS sequence"/>
</dbReference>
<feature type="non-terminal residue" evidence="1">
    <location>
        <position position="197"/>
    </location>
</feature>
<accession>X8JF94</accession>
<dbReference type="AlphaFoldDB" id="X8JF94"/>
<name>X8JF94_9AGAM</name>
<sequence length="197" mass="22821">MQAKNTRRLTFSVVTSIEDTSFYSSDHDERRDQWAFRRVIFYALPLQSHEQLNKWIMIIVQGNVTSDQSRYLWLDPVVDSDGRITGVRVESTCADPPPDAVAQFKMEEKVFETQDEGEATPHRVYYFHYELMAHLRDGFTQAVLLPHTTGNSFQFYLNYMYFLVRAGIVKEAAKLGYMTFSGLDGRITMSLLPRLLT</sequence>
<evidence type="ECO:0000313" key="2">
    <source>
        <dbReference type="Proteomes" id="UP000030108"/>
    </source>
</evidence>
<protein>
    <submittedName>
        <fullName evidence="1">Uncharacterized protein</fullName>
    </submittedName>
</protein>
<proteinExistence type="predicted"/>
<dbReference type="EMBL" id="JATN01000318">
    <property type="protein sequence ID" value="EUC62407.1"/>
    <property type="molecule type" value="Genomic_DNA"/>
</dbReference>
<comment type="caution">
    <text evidence="1">The sequence shown here is derived from an EMBL/GenBank/DDBJ whole genome shotgun (WGS) entry which is preliminary data.</text>
</comment>
<organism evidence="1 2">
    <name type="scientific">Rhizoctonia solani AG-3 Rhs1AP</name>
    <dbReference type="NCBI Taxonomy" id="1086054"/>
    <lineage>
        <taxon>Eukaryota</taxon>
        <taxon>Fungi</taxon>
        <taxon>Dikarya</taxon>
        <taxon>Basidiomycota</taxon>
        <taxon>Agaricomycotina</taxon>
        <taxon>Agaricomycetes</taxon>
        <taxon>Cantharellales</taxon>
        <taxon>Ceratobasidiaceae</taxon>
        <taxon>Rhizoctonia</taxon>
    </lineage>
</organism>
<reference evidence="2" key="1">
    <citation type="journal article" date="2014" name="Genome Announc.">
        <title>Draft genome sequence of the plant-pathogenic soil fungus Rhizoctonia solani anastomosis group 3 strain Rhs1AP.</title>
        <authorList>
            <person name="Cubeta M.A."/>
            <person name="Thomas E."/>
            <person name="Dean R.A."/>
            <person name="Jabaji S."/>
            <person name="Neate S.M."/>
            <person name="Tavantzis S."/>
            <person name="Toda T."/>
            <person name="Vilgalys R."/>
            <person name="Bharathan N."/>
            <person name="Fedorova-Abrams N."/>
            <person name="Pakala S.B."/>
            <person name="Pakala S.M."/>
            <person name="Zafar N."/>
            <person name="Joardar V."/>
            <person name="Losada L."/>
            <person name="Nierman W.C."/>
        </authorList>
    </citation>
    <scope>NUCLEOTIDE SEQUENCE [LARGE SCALE GENOMIC DNA]</scope>
    <source>
        <strain evidence="2">AG-3</strain>
    </source>
</reference>
<dbReference type="OrthoDB" id="3171836at2759"/>